<proteinExistence type="inferred from homology"/>
<feature type="active site" description="Proton donor/acceptor" evidence="4">
    <location>
        <position position="112"/>
    </location>
</feature>
<feature type="binding site" evidence="4">
    <location>
        <position position="178"/>
    </location>
    <ligand>
        <name>3-dehydroquinate</name>
        <dbReference type="ChEBI" id="CHEBI:32364"/>
    </ligand>
</feature>
<dbReference type="NCBIfam" id="TIGR01093">
    <property type="entry name" value="aroD"/>
    <property type="match status" value="1"/>
</dbReference>
<evidence type="ECO:0000313" key="6">
    <source>
        <dbReference type="Proteomes" id="UP000053577"/>
    </source>
</evidence>
<comment type="subunit">
    <text evidence="4">Homodimer.</text>
</comment>
<dbReference type="OrthoDB" id="9813659at2"/>
<dbReference type="GO" id="GO:0003855">
    <property type="term" value="F:3-dehydroquinate dehydratase activity"/>
    <property type="evidence" value="ECO:0007669"/>
    <property type="project" value="UniProtKB-UniRule"/>
</dbReference>
<reference evidence="5 6" key="1">
    <citation type="journal article" date="2015" name="Sci. Rep.">
        <title>A comparative genomics and reductive dehalogenase gene transcription study of two chloroethene-respiring bacteria, Dehalococcoides mccartyi strains MB and 11a.</title>
        <authorList>
            <person name="Low A."/>
            <person name="Shen Z."/>
            <person name="Cheng D."/>
            <person name="Rogers M.J."/>
            <person name="Lee P.K."/>
            <person name="He J."/>
        </authorList>
    </citation>
    <scope>NUCLEOTIDE SEQUENCE [LARGE SCALE GENOMIC DNA]</scope>
    <source>
        <strain evidence="5 6">MB</strain>
    </source>
</reference>
<dbReference type="EC" id="4.2.1.10" evidence="4"/>
<dbReference type="CDD" id="cd00502">
    <property type="entry name" value="DHQase_I"/>
    <property type="match status" value="1"/>
</dbReference>
<dbReference type="HAMAP" id="MF_00214">
    <property type="entry name" value="AroD"/>
    <property type="match status" value="1"/>
</dbReference>
<dbReference type="GO" id="GO:0046279">
    <property type="term" value="P:3,4-dihydroxybenzoate biosynthetic process"/>
    <property type="evidence" value="ECO:0007669"/>
    <property type="project" value="TreeGrafter"/>
</dbReference>
<feature type="active site" description="Schiff-base intermediate with substrate" evidence="4">
    <location>
        <position position="139"/>
    </location>
</feature>
<dbReference type="UniPathway" id="UPA00053">
    <property type="reaction ID" value="UER00086"/>
</dbReference>
<comment type="pathway">
    <text evidence="4">Metabolic intermediate biosynthesis; chorismate biosynthesis; chorismate from D-erythrose 4-phosphate and phosphoenolpyruvate: step 3/7.</text>
</comment>
<evidence type="ECO:0000256" key="1">
    <source>
        <dbReference type="ARBA" id="ARBA00001864"/>
    </source>
</evidence>
<dbReference type="RefSeq" id="WP_058292176.1">
    <property type="nucleotide sequence ID" value="NZ_JGYD01000010.1"/>
</dbReference>
<feature type="binding site" evidence="4">
    <location>
        <position position="203"/>
    </location>
    <ligand>
        <name>3-dehydroquinate</name>
        <dbReference type="ChEBI" id="CHEBI:32364"/>
    </ligand>
</feature>
<comment type="catalytic activity">
    <reaction evidence="1 4">
        <text>3-dehydroquinate = 3-dehydroshikimate + H2O</text>
        <dbReference type="Rhea" id="RHEA:21096"/>
        <dbReference type="ChEBI" id="CHEBI:15377"/>
        <dbReference type="ChEBI" id="CHEBI:16630"/>
        <dbReference type="ChEBI" id="CHEBI:32364"/>
        <dbReference type="EC" id="4.2.1.10"/>
    </reaction>
</comment>
<sequence length="222" mass="24406">MKTPPVCCVITRLPEAESLKKSEGAAFYELRLDLLGESWRESAAMLDKPFMATCRRSAEGGSFNGSEEERIGLLEKAAAAGAFMLDIEYSTPHLGEVLKRLRPQSKCLLSHHNFTDTPSAGDLKTLVKDMLNYPADIYKVITTATSINDNIKLLNLIKEIPDKKIVAFAMGNLGILSRILCPLAGSPFTYASLNDGNQSASGQMTLAQMIEIYRSVNYENHT</sequence>
<dbReference type="GO" id="GO:0008652">
    <property type="term" value="P:amino acid biosynthetic process"/>
    <property type="evidence" value="ECO:0007669"/>
    <property type="project" value="UniProtKB-KW"/>
</dbReference>
<dbReference type="SUPFAM" id="SSF51569">
    <property type="entry name" value="Aldolase"/>
    <property type="match status" value="1"/>
</dbReference>
<comment type="similarity">
    <text evidence="4">Belongs to the type-I 3-dehydroquinase family.</text>
</comment>
<feature type="binding site" evidence="4">
    <location>
        <position position="199"/>
    </location>
    <ligand>
        <name>3-dehydroquinate</name>
        <dbReference type="ChEBI" id="CHEBI:32364"/>
    </ligand>
</feature>
<comment type="function">
    <text evidence="4">Involved in the third step of the chorismate pathway, which leads to the biosynthesis of aromatic amino acids. Catalyzes the cis-dehydration of 3-dehydroquinate (DHQ) and introduces the first double bond of the aromatic ring to yield 3-dehydroshikimate.</text>
</comment>
<feature type="binding site" evidence="4">
    <location>
        <position position="55"/>
    </location>
    <ligand>
        <name>3-dehydroquinate</name>
        <dbReference type="ChEBI" id="CHEBI:32364"/>
    </ligand>
</feature>
<keyword evidence="4" id="KW-0057">Aromatic amino acid biosynthesis</keyword>
<name>A0A0V8M4M5_9CHLR</name>
<dbReference type="GO" id="GO:0009073">
    <property type="term" value="P:aromatic amino acid family biosynthetic process"/>
    <property type="evidence" value="ECO:0007669"/>
    <property type="project" value="UniProtKB-KW"/>
</dbReference>
<dbReference type="PANTHER" id="PTHR43699">
    <property type="entry name" value="3-DEHYDROQUINATE DEHYDRATASE"/>
    <property type="match status" value="1"/>
</dbReference>
<dbReference type="Gene3D" id="3.20.20.70">
    <property type="entry name" value="Aldolase class I"/>
    <property type="match status" value="1"/>
</dbReference>
<protein>
    <recommendedName>
        <fullName evidence="4">3-dehydroquinate dehydratase</fullName>
        <shortName evidence="4">3-dehydroquinase</shortName>
        <ecNumber evidence="4">4.2.1.10</ecNumber>
    </recommendedName>
    <alternativeName>
        <fullName evidence="4">Type I DHQase</fullName>
    </alternativeName>
    <alternativeName>
        <fullName evidence="4">Type I dehydroquinase</fullName>
        <shortName evidence="4">DHQ1</shortName>
    </alternativeName>
</protein>
<evidence type="ECO:0000313" key="5">
    <source>
        <dbReference type="EMBL" id="KSV18722.1"/>
    </source>
</evidence>
<dbReference type="PATRIC" id="fig|61435.5.peg.351"/>
<organism evidence="5 6">
    <name type="scientific">Dehalococcoides mccartyi</name>
    <dbReference type="NCBI Taxonomy" id="61435"/>
    <lineage>
        <taxon>Bacteria</taxon>
        <taxon>Bacillati</taxon>
        <taxon>Chloroflexota</taxon>
        <taxon>Dehalococcoidia</taxon>
        <taxon>Dehalococcoidales</taxon>
        <taxon>Dehalococcoidaceae</taxon>
        <taxon>Dehalococcoides</taxon>
    </lineage>
</organism>
<feature type="binding site" evidence="4">
    <location>
        <begin position="29"/>
        <end position="31"/>
    </location>
    <ligand>
        <name>3-dehydroquinate</name>
        <dbReference type="ChEBI" id="CHEBI:32364"/>
    </ligand>
</feature>
<evidence type="ECO:0000256" key="2">
    <source>
        <dbReference type="ARBA" id="ARBA00023239"/>
    </source>
</evidence>
<dbReference type="InterPro" id="IPR001381">
    <property type="entry name" value="DHquinase_I"/>
</dbReference>
<keyword evidence="4" id="KW-0028">Amino-acid biosynthesis</keyword>
<comment type="caution">
    <text evidence="4">Lacks conserved residue(s) required for the propagation of feature annotation.</text>
</comment>
<evidence type="ECO:0000256" key="4">
    <source>
        <dbReference type="HAMAP-Rule" id="MF_00214"/>
    </source>
</evidence>
<dbReference type="EMBL" id="JGYD01000010">
    <property type="protein sequence ID" value="KSV18722.1"/>
    <property type="molecule type" value="Genomic_DNA"/>
</dbReference>
<gene>
    <name evidence="4" type="primary">aroD</name>
    <name evidence="5" type="ORF">DA01_01725</name>
</gene>
<dbReference type="Pfam" id="PF01487">
    <property type="entry name" value="DHquinase_I"/>
    <property type="match status" value="1"/>
</dbReference>
<evidence type="ECO:0000256" key="3">
    <source>
        <dbReference type="ARBA" id="ARBA00023270"/>
    </source>
</evidence>
<dbReference type="GO" id="GO:0009423">
    <property type="term" value="P:chorismate biosynthetic process"/>
    <property type="evidence" value="ECO:0007669"/>
    <property type="project" value="UniProtKB-UniRule"/>
</dbReference>
<dbReference type="Proteomes" id="UP000053577">
    <property type="component" value="Unassembled WGS sequence"/>
</dbReference>
<dbReference type="AlphaFoldDB" id="A0A0V8M4M5"/>
<keyword evidence="3 4" id="KW-0704">Schiff base</keyword>
<dbReference type="PANTHER" id="PTHR43699:SF1">
    <property type="entry name" value="3-DEHYDROQUINATE DEHYDRATASE"/>
    <property type="match status" value="1"/>
</dbReference>
<comment type="caution">
    <text evidence="5">The sequence shown here is derived from an EMBL/GenBank/DDBJ whole genome shotgun (WGS) entry which is preliminary data.</text>
</comment>
<keyword evidence="2 4" id="KW-0456">Lyase</keyword>
<accession>A0A0V8M4M5</accession>
<dbReference type="InterPro" id="IPR050146">
    <property type="entry name" value="Type-I_3-dehydroquinase"/>
</dbReference>
<dbReference type="InterPro" id="IPR013785">
    <property type="entry name" value="Aldolase_TIM"/>
</dbReference>